<sequence length="199" mass="21769">MKYSIATLISALALVRAIPDGIPSESTARSLLSELTVFESSDDGSYDRDLFPTWDTIEGTCNAREYVLRRDGDGVEVGSDCYPTAGTWTCPYDGTTHSIPSEVSIDHMVPLKNAWISGASEWTTADREAFANDVKGVQLWAVTGTTNSKKSDKSPDEWQPPKTEIHCQYAAAWIQVKSTYKLTVTAAEQSSLEEMLGSC</sequence>
<dbReference type="Proteomes" id="UP001163324">
    <property type="component" value="Chromosome 3"/>
</dbReference>
<keyword evidence="2" id="KW-1185">Reference proteome</keyword>
<reference evidence="1" key="1">
    <citation type="submission" date="2022-10" db="EMBL/GenBank/DDBJ databases">
        <title>Complete Genome of Trichothecium roseum strain YXFP-22015, a Plant Pathogen Isolated from Citrus.</title>
        <authorList>
            <person name="Wang Y."/>
            <person name="Zhu L."/>
        </authorList>
    </citation>
    <scope>NUCLEOTIDE SEQUENCE</scope>
    <source>
        <strain evidence="1">YXFP-22015</strain>
    </source>
</reference>
<accession>A0ACC0V5R2</accession>
<name>A0ACC0V5R2_9HYPO</name>
<evidence type="ECO:0000313" key="2">
    <source>
        <dbReference type="Proteomes" id="UP001163324"/>
    </source>
</evidence>
<gene>
    <name evidence="1" type="ORF">N3K66_002986</name>
</gene>
<dbReference type="EMBL" id="CM047942">
    <property type="protein sequence ID" value="KAI9901169.1"/>
    <property type="molecule type" value="Genomic_DNA"/>
</dbReference>
<organism evidence="1 2">
    <name type="scientific">Trichothecium roseum</name>
    <dbReference type="NCBI Taxonomy" id="47278"/>
    <lineage>
        <taxon>Eukaryota</taxon>
        <taxon>Fungi</taxon>
        <taxon>Dikarya</taxon>
        <taxon>Ascomycota</taxon>
        <taxon>Pezizomycotina</taxon>
        <taxon>Sordariomycetes</taxon>
        <taxon>Hypocreomycetidae</taxon>
        <taxon>Hypocreales</taxon>
        <taxon>Hypocreales incertae sedis</taxon>
        <taxon>Trichothecium</taxon>
    </lineage>
</organism>
<comment type="caution">
    <text evidence="1">The sequence shown here is derived from an EMBL/GenBank/DDBJ whole genome shotgun (WGS) entry which is preliminary data.</text>
</comment>
<protein>
    <submittedName>
        <fullName evidence="1">Uncharacterized protein</fullName>
    </submittedName>
</protein>
<proteinExistence type="predicted"/>
<evidence type="ECO:0000313" key="1">
    <source>
        <dbReference type="EMBL" id="KAI9901169.1"/>
    </source>
</evidence>